<dbReference type="Gene3D" id="3.50.50.60">
    <property type="entry name" value="FAD/NAD(P)-binding domain"/>
    <property type="match status" value="2"/>
</dbReference>
<keyword evidence="2" id="KW-0285">Flavoprotein</keyword>
<dbReference type="InterPro" id="IPR050097">
    <property type="entry name" value="Ferredoxin-NADP_redctase_2"/>
</dbReference>
<protein>
    <recommendedName>
        <fullName evidence="1">Thioredoxin reductase</fullName>
    </recommendedName>
</protein>
<comment type="caution">
    <text evidence="5">The sequence shown here is derived from an EMBL/GenBank/DDBJ whole genome shotgun (WGS) entry which is preliminary data.</text>
</comment>
<dbReference type="PANTHER" id="PTHR48105">
    <property type="entry name" value="THIOREDOXIN REDUCTASE 1-RELATED-RELATED"/>
    <property type="match status" value="1"/>
</dbReference>
<gene>
    <name evidence="5" type="ORF">U1T56_07235</name>
</gene>
<dbReference type="Pfam" id="PF07992">
    <property type="entry name" value="Pyr_redox_2"/>
    <property type="match status" value="1"/>
</dbReference>
<sequence length="323" mass="35131">MDCLVIGAGPGGLTAAIYLARFLRDFLVVDAGKSRALWIPCSHNHAGFPDGIEGPELVARMRRQAERHGARIEEGEVRALWRNEEGGFTADLGHGRIVSARRVLLATGALDHEPDLPDLDAAIQRGFVRHCPICDAYEVRGEKVAIIGYGKCSVREVLLLRAYTSDLTLLTLGRGLELPDDERALLHEAGVRVIDEPVARLGIEGNRIVSWHMAGGEEHRFDTLYTALGLRARSDLAMALGAAHDEDGMLLVDEHQRTSVEGLWAVGDVVKGLGQISVAMGHAAVAATDINNSLERLRVPRGDERRRLRARASAPRSRSALAC</sequence>
<dbReference type="InterPro" id="IPR023753">
    <property type="entry name" value="FAD/NAD-binding_dom"/>
</dbReference>
<organism evidence="5 6">
    <name type="scientific">Benzoatithermus flavus</name>
    <dbReference type="NCBI Taxonomy" id="3108223"/>
    <lineage>
        <taxon>Bacteria</taxon>
        <taxon>Pseudomonadati</taxon>
        <taxon>Pseudomonadota</taxon>
        <taxon>Alphaproteobacteria</taxon>
        <taxon>Geminicoccales</taxon>
        <taxon>Geminicoccaceae</taxon>
        <taxon>Benzoatithermus</taxon>
    </lineage>
</organism>
<evidence type="ECO:0000313" key="6">
    <source>
        <dbReference type="Proteomes" id="UP001375743"/>
    </source>
</evidence>
<evidence type="ECO:0000313" key="5">
    <source>
        <dbReference type="EMBL" id="MEK0082938.1"/>
    </source>
</evidence>
<accession>A0ABU8XR85</accession>
<evidence type="ECO:0000256" key="1">
    <source>
        <dbReference type="ARBA" id="ARBA00018719"/>
    </source>
</evidence>
<dbReference type="InterPro" id="IPR036188">
    <property type="entry name" value="FAD/NAD-bd_sf"/>
</dbReference>
<keyword evidence="3" id="KW-0560">Oxidoreductase</keyword>
<evidence type="ECO:0000256" key="2">
    <source>
        <dbReference type="ARBA" id="ARBA00022630"/>
    </source>
</evidence>
<evidence type="ECO:0000256" key="3">
    <source>
        <dbReference type="ARBA" id="ARBA00023002"/>
    </source>
</evidence>
<dbReference type="Proteomes" id="UP001375743">
    <property type="component" value="Unassembled WGS sequence"/>
</dbReference>
<reference evidence="5 6" key="1">
    <citation type="submission" date="2024-01" db="EMBL/GenBank/DDBJ databases">
        <title>Multi-omics insights into the function and evolution of sodium benzoate biodegradation pathways in Benzoatithermus flavus gen. nov., sp. nov. from hot spring.</title>
        <authorList>
            <person name="Hu C.-J."/>
            <person name="Li W.-J."/>
        </authorList>
    </citation>
    <scope>NUCLEOTIDE SEQUENCE [LARGE SCALE GENOMIC DNA]</scope>
    <source>
        <strain evidence="5 6">SYSU G07066</strain>
    </source>
</reference>
<dbReference type="PRINTS" id="PR00368">
    <property type="entry name" value="FADPNR"/>
</dbReference>
<dbReference type="EMBL" id="JBBLZC010000005">
    <property type="protein sequence ID" value="MEK0082938.1"/>
    <property type="molecule type" value="Genomic_DNA"/>
</dbReference>
<proteinExistence type="predicted"/>
<dbReference type="PRINTS" id="PR00469">
    <property type="entry name" value="PNDRDTASEII"/>
</dbReference>
<dbReference type="SUPFAM" id="SSF51905">
    <property type="entry name" value="FAD/NAD(P)-binding domain"/>
    <property type="match status" value="1"/>
</dbReference>
<feature type="domain" description="FAD/NAD(P)-binding" evidence="4">
    <location>
        <begin position="1"/>
        <end position="283"/>
    </location>
</feature>
<evidence type="ECO:0000259" key="4">
    <source>
        <dbReference type="Pfam" id="PF07992"/>
    </source>
</evidence>
<dbReference type="RefSeq" id="WP_418158786.1">
    <property type="nucleotide sequence ID" value="NZ_JBBLZC010000005.1"/>
</dbReference>
<keyword evidence="6" id="KW-1185">Reference proteome</keyword>
<name>A0ABU8XR85_9PROT</name>